<name>A0ABV1RNB6_9ALTE</name>
<organism evidence="1 2">
    <name type="scientific">Catenovulum sediminis</name>
    <dbReference type="NCBI Taxonomy" id="1740262"/>
    <lineage>
        <taxon>Bacteria</taxon>
        <taxon>Pseudomonadati</taxon>
        <taxon>Pseudomonadota</taxon>
        <taxon>Gammaproteobacteria</taxon>
        <taxon>Alteromonadales</taxon>
        <taxon>Alteromonadaceae</taxon>
        <taxon>Catenovulum</taxon>
    </lineage>
</organism>
<gene>
    <name evidence="1" type="ORF">ABS311_21125</name>
</gene>
<dbReference type="Gene3D" id="2.60.120.200">
    <property type="match status" value="1"/>
</dbReference>
<comment type="caution">
    <text evidence="1">The sequence shown here is derived from an EMBL/GenBank/DDBJ whole genome shotgun (WGS) entry which is preliminary data.</text>
</comment>
<accession>A0ABV1RNB6</accession>
<sequence length="166" mass="19351">MVFNGINDRLFITKSPVHNYTGFTIEMEVHPYAFSEKNSEPRLLHFESTEDGNKRITMEMRITEDNNWYFDAFLKNGKEGLTLVDPNKLHATERWYNVAITYDGHWFSTWVQGKKELSQSFYFNGLGEHITGSVAARLNKVHWFKGEIGQICYSNRVLSASQFKLQ</sequence>
<dbReference type="Proteomes" id="UP001467690">
    <property type="component" value="Unassembled WGS sequence"/>
</dbReference>
<proteinExistence type="predicted"/>
<keyword evidence="2" id="KW-1185">Reference proteome</keyword>
<dbReference type="SUPFAM" id="SSF49899">
    <property type="entry name" value="Concanavalin A-like lectins/glucanases"/>
    <property type="match status" value="1"/>
</dbReference>
<dbReference type="EMBL" id="JBELOE010000296">
    <property type="protein sequence ID" value="MER2494385.1"/>
    <property type="molecule type" value="Genomic_DNA"/>
</dbReference>
<dbReference type="InterPro" id="IPR013320">
    <property type="entry name" value="ConA-like_dom_sf"/>
</dbReference>
<dbReference type="Pfam" id="PF13385">
    <property type="entry name" value="Laminin_G_3"/>
    <property type="match status" value="1"/>
</dbReference>
<evidence type="ECO:0000313" key="2">
    <source>
        <dbReference type="Proteomes" id="UP001467690"/>
    </source>
</evidence>
<evidence type="ECO:0000313" key="1">
    <source>
        <dbReference type="EMBL" id="MER2494385.1"/>
    </source>
</evidence>
<reference evidence="1 2" key="1">
    <citation type="submission" date="2024-06" db="EMBL/GenBank/DDBJ databases">
        <authorList>
            <person name="Chen R.Y."/>
        </authorList>
    </citation>
    <scope>NUCLEOTIDE SEQUENCE [LARGE SCALE GENOMIC DNA]</scope>
    <source>
        <strain evidence="1 2">D2</strain>
    </source>
</reference>
<protein>
    <submittedName>
        <fullName evidence="1">LamG-like jellyroll fold domain-containing protein</fullName>
    </submittedName>
</protein>